<dbReference type="EMBL" id="CAJJDM010000071">
    <property type="protein sequence ID" value="CAD8082640.1"/>
    <property type="molecule type" value="Genomic_DNA"/>
</dbReference>
<dbReference type="Proteomes" id="UP000688137">
    <property type="component" value="Unassembled WGS sequence"/>
</dbReference>
<evidence type="ECO:0000313" key="2">
    <source>
        <dbReference type="EMBL" id="CAD8082640.1"/>
    </source>
</evidence>
<evidence type="ECO:0000313" key="3">
    <source>
        <dbReference type="Proteomes" id="UP000688137"/>
    </source>
</evidence>
<gene>
    <name evidence="2" type="ORF">PPRIM_AZ9-3.1.T0680057</name>
</gene>
<evidence type="ECO:0000256" key="1">
    <source>
        <dbReference type="SAM" id="Coils"/>
    </source>
</evidence>
<accession>A0A8S1MR37</accession>
<name>A0A8S1MR37_PARPR</name>
<dbReference type="OMA" id="SEKENHC"/>
<protein>
    <submittedName>
        <fullName evidence="2">Uncharacterized protein</fullName>
    </submittedName>
</protein>
<comment type="caution">
    <text evidence="2">The sequence shown here is derived from an EMBL/GenBank/DDBJ whole genome shotgun (WGS) entry which is preliminary data.</text>
</comment>
<dbReference type="AlphaFoldDB" id="A0A8S1MR37"/>
<keyword evidence="1" id="KW-0175">Coiled coil</keyword>
<organism evidence="2 3">
    <name type="scientific">Paramecium primaurelia</name>
    <dbReference type="NCBI Taxonomy" id="5886"/>
    <lineage>
        <taxon>Eukaryota</taxon>
        <taxon>Sar</taxon>
        <taxon>Alveolata</taxon>
        <taxon>Ciliophora</taxon>
        <taxon>Intramacronucleata</taxon>
        <taxon>Oligohymenophorea</taxon>
        <taxon>Peniculida</taxon>
        <taxon>Parameciidae</taxon>
        <taxon>Paramecium</taxon>
    </lineage>
</organism>
<keyword evidence="3" id="KW-1185">Reference proteome</keyword>
<sequence>MIKNLIENAKLTAQKVMTKEQQHKQQQIESFPTFDQLAFKNYNIPKENLWQYSIEDFSNILHQMEDYIIRLQRGYDDVCQQFLPMFNKFEMLEKERKRMAQELSEKENHCKELEQAMIEMQADADNELRKKEIIECELEQSKKELQTIQGQINWNNNQIDDKELQEINAAFIDLDKSNDEQYKQRIEALQKEIQEYIQLNKDQLHKINLQVQEIDKQSQEIRQINRNYNMVLQQLADQQSKSRQEIESKQQQINLLIKENNKLINQLQQLDQQRTIELQIQLENTKQKEEIQDLRKIIIKKGEEIKALNDQILIEKQQQQQLNDLIKVLKGKRDVAISEITQMQSKQQIDNSQSITQQKLKQIRFQIQNKLIQMRKEFENMYKQYLTLICKLEDNKLSNDLMKLESTINKIVIDMQDLVDEVEDLMS</sequence>
<proteinExistence type="predicted"/>
<feature type="coiled-coil region" evidence="1">
    <location>
        <begin position="89"/>
        <end position="325"/>
    </location>
</feature>
<reference evidence="2" key="1">
    <citation type="submission" date="2021-01" db="EMBL/GenBank/DDBJ databases">
        <authorList>
            <consortium name="Genoscope - CEA"/>
            <person name="William W."/>
        </authorList>
    </citation>
    <scope>NUCLEOTIDE SEQUENCE</scope>
</reference>